<keyword evidence="12 18" id="KW-0675">Receptor</keyword>
<evidence type="ECO:0000256" key="15">
    <source>
        <dbReference type="ARBA" id="ARBA00023288"/>
    </source>
</evidence>
<keyword evidence="15" id="KW-0449">Lipoprotein</keyword>
<evidence type="ECO:0000259" key="21">
    <source>
        <dbReference type="PROSITE" id="PS50262"/>
    </source>
</evidence>
<evidence type="ECO:0000256" key="20">
    <source>
        <dbReference type="SAM" id="Phobius"/>
    </source>
</evidence>
<dbReference type="Pfam" id="PF00001">
    <property type="entry name" value="7tm_1"/>
    <property type="match status" value="1"/>
</dbReference>
<dbReference type="InterPro" id="IPR000276">
    <property type="entry name" value="GPCR_Rhodpsn"/>
</dbReference>
<name>A0A833YDS0_9CHIR</name>
<keyword evidence="5" id="KW-0597">Phosphoprotein</keyword>
<dbReference type="InterPro" id="IPR000987">
    <property type="entry name" value="EDG1"/>
</dbReference>
<accession>A0A833YDS0</accession>
<evidence type="ECO:0000313" key="23">
    <source>
        <dbReference type="Proteomes" id="UP000664940"/>
    </source>
</evidence>
<keyword evidence="3" id="KW-1003">Cell membrane</keyword>
<evidence type="ECO:0000256" key="5">
    <source>
        <dbReference type="ARBA" id="ARBA00022553"/>
    </source>
</evidence>
<feature type="compositionally biased region" description="Basic residues" evidence="19">
    <location>
        <begin position="1"/>
        <end position="11"/>
    </location>
</feature>
<feature type="transmembrane region" description="Helical" evidence="20">
    <location>
        <begin position="290"/>
        <end position="312"/>
    </location>
</feature>
<dbReference type="AlphaFoldDB" id="A0A833YDS0"/>
<evidence type="ECO:0000256" key="17">
    <source>
        <dbReference type="PIRSR" id="PIRSR604061-50"/>
    </source>
</evidence>
<dbReference type="InterPro" id="IPR017452">
    <property type="entry name" value="GPCR_Rhodpsn_7TM"/>
</dbReference>
<dbReference type="CDD" id="cd15346">
    <property type="entry name" value="7tmA_S1PR1_Edg1"/>
    <property type="match status" value="1"/>
</dbReference>
<feature type="transmembrane region" description="Helical" evidence="20">
    <location>
        <begin position="383"/>
        <end position="402"/>
    </location>
</feature>
<dbReference type="PRINTS" id="PR00237">
    <property type="entry name" value="GPCRRHODOPSN"/>
</dbReference>
<dbReference type="PROSITE" id="PS00237">
    <property type="entry name" value="G_PROTEIN_RECEP_F1_1"/>
    <property type="match status" value="1"/>
</dbReference>
<comment type="caution">
    <text evidence="22">The sequence shown here is derived from an EMBL/GenBank/DDBJ whole genome shotgun (WGS) entry which is preliminary data.</text>
</comment>
<reference evidence="22 23" key="1">
    <citation type="journal article" date="2020" name="Nature">
        <title>Six reference-quality genomes reveal evolution of bat adaptations.</title>
        <authorList>
            <person name="Jebb D."/>
            <person name="Huang Z."/>
            <person name="Pippel M."/>
            <person name="Hughes G.M."/>
            <person name="Lavrichenko K."/>
            <person name="Devanna P."/>
            <person name="Winkler S."/>
            <person name="Jermiin L.S."/>
            <person name="Skirmuntt E.C."/>
            <person name="Katzourakis A."/>
            <person name="Burkitt-Gray L."/>
            <person name="Ray D.A."/>
            <person name="Sullivan K.A.M."/>
            <person name="Roscito J.G."/>
            <person name="Kirilenko B.M."/>
            <person name="Davalos L.M."/>
            <person name="Corthals A.P."/>
            <person name="Power M.L."/>
            <person name="Jones G."/>
            <person name="Ransome R.D."/>
            <person name="Dechmann D.K.N."/>
            <person name="Locatelli A.G."/>
            <person name="Puechmaille S.J."/>
            <person name="Fedrigo O."/>
            <person name="Jarvis E.D."/>
            <person name="Hiller M."/>
            <person name="Vernes S.C."/>
            <person name="Myers E.W."/>
            <person name="Teeling E.C."/>
        </authorList>
    </citation>
    <scope>NUCLEOTIDE SEQUENCE [LARGE SCALE GENOMIC DNA]</scope>
    <source>
        <strain evidence="22">Bat1K_MPI-CBG_1</strain>
    </source>
</reference>
<comment type="subcellular location">
    <subcellularLocation>
        <location evidence="1">Cell membrane</location>
        <topology evidence="1">Multi-pass membrane protein</topology>
    </subcellularLocation>
</comment>
<keyword evidence="6 18" id="KW-0812">Transmembrane</keyword>
<evidence type="ECO:0000256" key="1">
    <source>
        <dbReference type="ARBA" id="ARBA00004651"/>
    </source>
</evidence>
<evidence type="ECO:0000256" key="2">
    <source>
        <dbReference type="ARBA" id="ARBA00017480"/>
    </source>
</evidence>
<keyword evidence="14 18" id="KW-0807">Transducer</keyword>
<feature type="transmembrane region" description="Helical" evidence="20">
    <location>
        <begin position="171"/>
        <end position="192"/>
    </location>
</feature>
<evidence type="ECO:0000256" key="12">
    <source>
        <dbReference type="ARBA" id="ARBA00023170"/>
    </source>
</evidence>
<evidence type="ECO:0000256" key="11">
    <source>
        <dbReference type="ARBA" id="ARBA00023157"/>
    </source>
</evidence>
<dbReference type="GO" id="GO:0038036">
    <property type="term" value="F:sphingosine-1-phosphate receptor activity"/>
    <property type="evidence" value="ECO:0007669"/>
    <property type="project" value="InterPro"/>
</dbReference>
<dbReference type="SUPFAM" id="SSF81321">
    <property type="entry name" value="Family A G protein-coupled receptor-like"/>
    <property type="match status" value="1"/>
</dbReference>
<keyword evidence="8 18" id="KW-0297">G-protein coupled receptor</keyword>
<evidence type="ECO:0000256" key="19">
    <source>
        <dbReference type="SAM" id="MobiDB-lite"/>
    </source>
</evidence>
<keyword evidence="13" id="KW-0325">Glycoprotein</keyword>
<dbReference type="SMART" id="SM01381">
    <property type="entry name" value="7TM_GPCR_Srsx"/>
    <property type="match status" value="1"/>
</dbReference>
<feature type="transmembrane region" description="Helical" evidence="20">
    <location>
        <begin position="341"/>
        <end position="363"/>
    </location>
</feature>
<feature type="compositionally biased region" description="Polar residues" evidence="19">
    <location>
        <begin position="459"/>
        <end position="470"/>
    </location>
</feature>
<organism evidence="22 23">
    <name type="scientific">Phyllostomus discolor</name>
    <name type="common">pale spear-nosed bat</name>
    <dbReference type="NCBI Taxonomy" id="89673"/>
    <lineage>
        <taxon>Eukaryota</taxon>
        <taxon>Metazoa</taxon>
        <taxon>Chordata</taxon>
        <taxon>Craniata</taxon>
        <taxon>Vertebrata</taxon>
        <taxon>Euteleostomi</taxon>
        <taxon>Mammalia</taxon>
        <taxon>Eutheria</taxon>
        <taxon>Laurasiatheria</taxon>
        <taxon>Chiroptera</taxon>
        <taxon>Yangochiroptera</taxon>
        <taxon>Phyllostomidae</taxon>
        <taxon>Phyllostominae</taxon>
        <taxon>Phyllostomus</taxon>
    </lineage>
</organism>
<evidence type="ECO:0000256" key="16">
    <source>
        <dbReference type="ARBA" id="ARBA00033312"/>
    </source>
</evidence>
<feature type="region of interest" description="Disordered" evidence="19">
    <location>
        <begin position="439"/>
        <end position="470"/>
    </location>
</feature>
<evidence type="ECO:0000256" key="3">
    <source>
        <dbReference type="ARBA" id="ARBA00022475"/>
    </source>
</evidence>
<keyword evidence="11 17" id="KW-1015">Disulfide bond</keyword>
<feature type="disulfide bond" evidence="17">
    <location>
        <begin position="272"/>
        <end position="279"/>
    </location>
</feature>
<feature type="region of interest" description="Disordered" evidence="19">
    <location>
        <begin position="1"/>
        <end position="37"/>
    </location>
</feature>
<feature type="disulfide bond" evidence="17">
    <location>
        <begin position="370"/>
        <end position="375"/>
    </location>
</feature>
<dbReference type="GO" id="GO:0005886">
    <property type="term" value="C:plasma membrane"/>
    <property type="evidence" value="ECO:0007669"/>
    <property type="project" value="UniProtKB-SubCell"/>
</dbReference>
<evidence type="ECO:0000256" key="6">
    <source>
        <dbReference type="ARBA" id="ARBA00022692"/>
    </source>
</evidence>
<keyword evidence="7 20" id="KW-1133">Transmembrane helix</keyword>
<dbReference type="PRINTS" id="PR00642">
    <property type="entry name" value="EDG1RECEPTOR"/>
</dbReference>
<dbReference type="PRINTS" id="PR01523">
    <property type="entry name" value="S1PRECEPTOR"/>
</dbReference>
<feature type="compositionally biased region" description="Basic and acidic residues" evidence="19">
    <location>
        <begin position="439"/>
        <end position="454"/>
    </location>
</feature>
<dbReference type="GO" id="GO:0006935">
    <property type="term" value="P:chemotaxis"/>
    <property type="evidence" value="ECO:0007669"/>
    <property type="project" value="UniProtKB-KW"/>
</dbReference>
<proteinExistence type="inferred from homology"/>
<evidence type="ECO:0000256" key="10">
    <source>
        <dbReference type="ARBA" id="ARBA00023139"/>
    </source>
</evidence>
<evidence type="ECO:0000256" key="14">
    <source>
        <dbReference type="ARBA" id="ARBA00023224"/>
    </source>
</evidence>
<feature type="transmembrane region" description="Helical" evidence="20">
    <location>
        <begin position="212"/>
        <end position="228"/>
    </location>
</feature>
<dbReference type="EMBL" id="JABVXQ010000015">
    <property type="protein sequence ID" value="KAF6075807.1"/>
    <property type="molecule type" value="Genomic_DNA"/>
</dbReference>
<dbReference type="FunFam" id="1.20.1070.10:FF:000098">
    <property type="entry name" value="Sphingosine 1-phosphate receptor 1"/>
    <property type="match status" value="1"/>
</dbReference>
<evidence type="ECO:0000256" key="18">
    <source>
        <dbReference type="RuleBase" id="RU000688"/>
    </source>
</evidence>
<dbReference type="Gene3D" id="1.20.1070.10">
    <property type="entry name" value="Rhodopsin 7-helix transmembrane proteins"/>
    <property type="match status" value="1"/>
</dbReference>
<evidence type="ECO:0000313" key="22">
    <source>
        <dbReference type="EMBL" id="KAF6075807.1"/>
    </source>
</evidence>
<keyword evidence="10" id="KW-0564">Palmitate</keyword>
<evidence type="ECO:0000256" key="4">
    <source>
        <dbReference type="ARBA" id="ARBA00022500"/>
    </source>
</evidence>
<evidence type="ECO:0000256" key="7">
    <source>
        <dbReference type="ARBA" id="ARBA00022989"/>
    </source>
</evidence>
<dbReference type="PANTHER" id="PTHR22750">
    <property type="entry name" value="G-PROTEIN COUPLED RECEPTOR"/>
    <property type="match status" value="1"/>
</dbReference>
<dbReference type="InterPro" id="IPR004061">
    <property type="entry name" value="S1P_rcpt"/>
</dbReference>
<keyword evidence="9 20" id="KW-0472">Membrane</keyword>
<feature type="transmembrane region" description="Helical" evidence="20">
    <location>
        <begin position="138"/>
        <end position="159"/>
    </location>
</feature>
<gene>
    <name evidence="22" type="ORF">HJG60_016787</name>
</gene>
<keyword evidence="4" id="KW-0145">Chemotaxis</keyword>
<dbReference type="Proteomes" id="UP000664940">
    <property type="component" value="Unassembled WGS sequence"/>
</dbReference>
<evidence type="ECO:0000256" key="8">
    <source>
        <dbReference type="ARBA" id="ARBA00023040"/>
    </source>
</evidence>
<evidence type="ECO:0000256" key="13">
    <source>
        <dbReference type="ARBA" id="ARBA00023180"/>
    </source>
</evidence>
<protein>
    <recommendedName>
        <fullName evidence="2">Sphingosine 1-phosphate receptor 1</fullName>
    </recommendedName>
    <alternativeName>
        <fullName evidence="16">Sphingosine 1-phosphate receptor Edg-1</fullName>
    </alternativeName>
</protein>
<sequence length="470" mass="51912">MKSFSTRRRGRGSQEVQPQTPWRRPVAAVAESAGCGSRDLCSPDTREVWISPAEAPPGPAAASLSASPCPLAFSVEHCHPGAWGRAGRTMGPTGSPLVKALRRSVSDYVNYDVIVRHYNYTGKLKLGTEESGLKVTSVVFILICSFIIVENIFVLLTIWKTKKFHRPMYYFIGNLALSDLLAGVAYVINLLFSGANTYKLTPVQWFLREGSMFVALSASVFSLLAIAIERYITMLKMKLHNDSNSCRSFLLISACWVISLVLGGLPLMGWNCVGALPGCSTVLPLYHKHYILFCTTVFTVLLLSIVILYCRIYSLVRTRSRRLTFRKNASKTSRSSEKSLALLKTVIIVLSVFIACWAPLFILLLLDVGCKVNTCDILFKAEYFLVLAVLNSGTNPIIYTLTNKEMRRAFIRILSCCKCPRGEAAGKFKRPIIAGVEFSRSKSDNSSHPQKDDGDNPETIMSSGNVNSSS</sequence>
<feature type="transmembrane region" description="Helical" evidence="20">
    <location>
        <begin position="249"/>
        <end position="270"/>
    </location>
</feature>
<evidence type="ECO:0000256" key="9">
    <source>
        <dbReference type="ARBA" id="ARBA00023136"/>
    </source>
</evidence>
<feature type="domain" description="G-protein coupled receptors family 1 profile" evidence="21">
    <location>
        <begin position="150"/>
        <end position="399"/>
    </location>
</feature>
<comment type="similarity">
    <text evidence="18">Belongs to the G-protein coupled receptor 1 family.</text>
</comment>
<dbReference type="PROSITE" id="PS50262">
    <property type="entry name" value="G_PROTEIN_RECEP_F1_2"/>
    <property type="match status" value="1"/>
</dbReference>